<dbReference type="Gene3D" id="3.40.109.10">
    <property type="entry name" value="NADH Oxidase"/>
    <property type="match status" value="1"/>
</dbReference>
<dbReference type="InterPro" id="IPR029479">
    <property type="entry name" value="Nitroreductase"/>
</dbReference>
<evidence type="ECO:0000313" key="3">
    <source>
        <dbReference type="EMBL" id="NYI84423.1"/>
    </source>
</evidence>
<dbReference type="RefSeq" id="WP_179721557.1">
    <property type="nucleotide sequence ID" value="NZ_BAABFH010000001.1"/>
</dbReference>
<feature type="region of interest" description="Disordered" evidence="1">
    <location>
        <begin position="195"/>
        <end position="215"/>
    </location>
</feature>
<evidence type="ECO:0000259" key="2">
    <source>
        <dbReference type="Pfam" id="PF00881"/>
    </source>
</evidence>
<dbReference type="InterPro" id="IPR050627">
    <property type="entry name" value="Nitroreductase/BluB"/>
</dbReference>
<dbReference type="EMBL" id="JACCFJ010000001">
    <property type="protein sequence ID" value="NYI84423.1"/>
    <property type="molecule type" value="Genomic_DNA"/>
</dbReference>
<comment type="caution">
    <text evidence="3">The sequence shown here is derived from an EMBL/GenBank/DDBJ whole genome shotgun (WGS) entry which is preliminary data.</text>
</comment>
<protein>
    <submittedName>
        <fullName evidence="3">Nitroreductase</fullName>
    </submittedName>
</protein>
<keyword evidence="4" id="KW-1185">Reference proteome</keyword>
<dbReference type="Pfam" id="PF00881">
    <property type="entry name" value="Nitroreductase"/>
    <property type="match status" value="1"/>
</dbReference>
<dbReference type="GO" id="GO:0016491">
    <property type="term" value="F:oxidoreductase activity"/>
    <property type="evidence" value="ECO:0007669"/>
    <property type="project" value="InterPro"/>
</dbReference>
<dbReference type="AlphaFoldDB" id="A0A853API5"/>
<feature type="domain" description="Nitroreductase" evidence="2">
    <location>
        <begin position="123"/>
        <end position="308"/>
    </location>
</feature>
<dbReference type="InterPro" id="IPR000415">
    <property type="entry name" value="Nitroreductase-like"/>
</dbReference>
<dbReference type="PANTHER" id="PTHR23026">
    <property type="entry name" value="NADPH NITROREDUCTASE"/>
    <property type="match status" value="1"/>
</dbReference>
<evidence type="ECO:0000256" key="1">
    <source>
        <dbReference type="SAM" id="MobiDB-lite"/>
    </source>
</evidence>
<sequence>MRTFPAALGLTPGQVEQVVRLAEMAPSLHNSQPWRFRIMPHLIELHADPKRRLRVADPDNRELRVACGAALYNTRLALAHAGVRPVVTLLPHLAEATTLAEVRCGGHESPRPEEVRLCEAICKRHSHRQPFGSTPVSTEDRHLLIRAAQQEGCWLHVVEPGERGTLEGLVHRANRAQMADGRFRAELAEWVGRDADSSDGVPLSAAGPKPEPQDQWVHRDFTAGLAERAPGTQFESHPLLVLLCTRGGDPADDLQSGQALQRVWLTATAQGLAASMISQVLEVPETRHEVRELLGGHSTPQALLRIGHGTATTPAPRREPAELLLDATELSS</sequence>
<proteinExistence type="predicted"/>
<evidence type="ECO:0000313" key="4">
    <source>
        <dbReference type="Proteomes" id="UP000587002"/>
    </source>
</evidence>
<dbReference type="SUPFAM" id="SSF55469">
    <property type="entry name" value="FMN-dependent nitroreductase-like"/>
    <property type="match status" value="2"/>
</dbReference>
<accession>A0A853API5</accession>
<dbReference type="PANTHER" id="PTHR23026:SF123">
    <property type="entry name" value="NAD(P)H NITROREDUCTASE RV3131-RELATED"/>
    <property type="match status" value="1"/>
</dbReference>
<dbReference type="NCBIfam" id="NF047509">
    <property type="entry name" value="Rv3131_FMN_oxido"/>
    <property type="match status" value="1"/>
</dbReference>
<organism evidence="3 4">
    <name type="scientific">Saccharopolyspora hordei</name>
    <dbReference type="NCBI Taxonomy" id="1838"/>
    <lineage>
        <taxon>Bacteria</taxon>
        <taxon>Bacillati</taxon>
        <taxon>Actinomycetota</taxon>
        <taxon>Actinomycetes</taxon>
        <taxon>Pseudonocardiales</taxon>
        <taxon>Pseudonocardiaceae</taxon>
        <taxon>Saccharopolyspora</taxon>
    </lineage>
</organism>
<dbReference type="Proteomes" id="UP000587002">
    <property type="component" value="Unassembled WGS sequence"/>
</dbReference>
<name>A0A853API5_9PSEU</name>
<reference evidence="3 4" key="1">
    <citation type="submission" date="2020-07" db="EMBL/GenBank/DDBJ databases">
        <title>Sequencing the genomes of 1000 actinobacteria strains.</title>
        <authorList>
            <person name="Klenk H.-P."/>
        </authorList>
    </citation>
    <scope>NUCLEOTIDE SEQUENCE [LARGE SCALE GENOMIC DNA]</scope>
    <source>
        <strain evidence="3 4">DSM 44065</strain>
    </source>
</reference>
<gene>
    <name evidence="3" type="ORF">HNR68_003053</name>
</gene>